<keyword evidence="6" id="KW-1185">Reference proteome</keyword>
<proteinExistence type="predicted"/>
<accession>A0A1N7LKF2</accession>
<sequence>MRWKGAAGLATSVVMSAGLPFVAFGSGLATSGQRAVLAAETNATGATNASGAAQAGTSSDTYQGQVQIVSGNGFRAGEAAKVVLAVSGVTLDPSSWKITLSNAQNGVIDVTQDAALQGSSTIELNLPGGEAGVGAGTYTVTVESGGASVSTPAGQGLEVAPYTTASTVQWDGIYTSDDPTYVSDPDPAPGENVTISLRAYSGNLTKVVLNCWDTAQNKGFQIDMVPGKTFGPYQLWSATIPASQGGTIYYRFDLYDGTSFACLSGDGLHTSDDINNNFPLPVGSVSLSTLQANPGDSVTVSDPVGDFAGSQAQPNQTTVSFVNSSGDTVATVQGENPSWNSVQFTVPQSLPDGLYRVEIDTVAKDADGAVNVAFHRSAELIVGPLPAWMQAYDHDSYQAFYRSPFGAVPTGTPITLRLRAPRSVTSATLRLWGAAGKAGETDLPMQPLDAAPDEIASEAGVADASDYTWWTVTIPASDVSVPGTMWYQFKTVTDSGQVVYYDDNGAQLEGVGQVGLSPDGPSYQISVYEQGFQTPDWLKHAVIYEIMPDRFYNGDIATEENPNTQKGIYVNADGSESLGPIQFHQQWDSPPDDPNIPPSSDPKIEALRGNGQWNIDFFGGDLKGIEDKLDYLKSLGVNTLYLMPVFEAESNHKYDTADYFKIDPGFGTLQDWLNLVRAAHAKGFHILLDGVFEDTGSDSVYFNKFGNFHSEGAWQAYLKGDPSLSPYYSWYEWTGNSSNPYNGWFSIDTLPLTNTSNPAYQQFVYAGDDSVARYWLREGADGWRLDSADNSNFNPAWWSGFRRAVKSIDPDAAIVGEIWNNATNDNGVDWLTGSTFDSVMNYQFRNAVIDFFRGTYNDGNVQHHAVDAQGFNQELMRLYSEYPLPSFYAMMNLVDSQDTMRILTILENAPEPGSLSALQQDEYQPSPADEELGIERLKLVSDFQFAFPGDPTVFYGDEAGLTGYSDPLNRRTYPWDHQNLELLNHYRKLGAIRDANPVLQTGDFQPLYAQGMVYAFARTIRDGHDVFGKPADNATAIVALNNENQATTVTLPVSSWIPDGTEMLDELTDQWYTVQNGTLTVQLGPYQGAILVTPSSAPVAYLQEDGSQNELAWTPVQGATGYRVWRQNPDGHWVPDGPLLPSTVLSLPVERGATAQMFVVQAVTSPGDAGSAGMSASSGFSLPVDVPALRLSPPQVAGRVAGDHVVLSITPVVGATQYVVYEEQPDGSYEPVAEVPAGPNGQAQADSAGGSGAPHGVVRVQLSAPDPGTSLTFRVAAQNDDGQAVSDPLTVTLAGNRVMQTMSARKLP</sequence>
<dbReference type="STRING" id="252246.SAMN05421799_103203"/>
<dbReference type="InterPro" id="IPR014756">
    <property type="entry name" value="Ig_E-set"/>
</dbReference>
<dbReference type="Gene3D" id="3.90.400.10">
    <property type="entry name" value="Oligo-1,6-glucosidase, Domain 2"/>
    <property type="match status" value="1"/>
</dbReference>
<dbReference type="Gene3D" id="2.60.40.1180">
    <property type="entry name" value="Golgi alpha-mannosidase II"/>
    <property type="match status" value="1"/>
</dbReference>
<protein>
    <submittedName>
        <fullName evidence="5">Glycosidase</fullName>
    </submittedName>
</protein>
<dbReference type="InterPro" id="IPR013780">
    <property type="entry name" value="Glyco_hydro_b"/>
</dbReference>
<dbReference type="InterPro" id="IPR045857">
    <property type="entry name" value="O16G_dom_2"/>
</dbReference>
<dbReference type="SUPFAM" id="SSF81296">
    <property type="entry name" value="E set domains"/>
    <property type="match status" value="2"/>
</dbReference>
<name>A0A1N7LKF2_9BACL</name>
<dbReference type="OrthoDB" id="9805159at2"/>
<reference evidence="6" key="1">
    <citation type="submission" date="2017-01" db="EMBL/GenBank/DDBJ databases">
        <authorList>
            <person name="Varghese N."/>
            <person name="Submissions S."/>
        </authorList>
    </citation>
    <scope>NUCLEOTIDE SEQUENCE [LARGE SCALE GENOMIC DNA]</scope>
    <source>
        <strain evidence="6">DSM 16176</strain>
    </source>
</reference>
<evidence type="ECO:0000313" key="5">
    <source>
        <dbReference type="EMBL" id="SIS74231.1"/>
    </source>
</evidence>
<dbReference type="InterPro" id="IPR017853">
    <property type="entry name" value="GH"/>
</dbReference>
<evidence type="ECO:0000313" key="6">
    <source>
        <dbReference type="Proteomes" id="UP000186156"/>
    </source>
</evidence>
<dbReference type="InterPro" id="IPR006047">
    <property type="entry name" value="GH13_cat_dom"/>
</dbReference>
<dbReference type="Proteomes" id="UP000186156">
    <property type="component" value="Unassembled WGS sequence"/>
</dbReference>
<dbReference type="CDD" id="cd02857">
    <property type="entry name" value="E_set_CDase_PDE_N"/>
    <property type="match status" value="2"/>
</dbReference>
<dbReference type="GO" id="GO:0004553">
    <property type="term" value="F:hydrolase activity, hydrolyzing O-glycosyl compounds"/>
    <property type="evidence" value="ECO:0007669"/>
    <property type="project" value="InterPro"/>
</dbReference>
<dbReference type="SUPFAM" id="SSF51011">
    <property type="entry name" value="Glycosyl hydrolase domain"/>
    <property type="match status" value="1"/>
</dbReference>
<dbReference type="SUPFAM" id="SSF51445">
    <property type="entry name" value="(Trans)glycosidases"/>
    <property type="match status" value="1"/>
</dbReference>
<evidence type="ECO:0000259" key="4">
    <source>
        <dbReference type="SMART" id="SM00642"/>
    </source>
</evidence>
<dbReference type="EMBL" id="FTOO01000003">
    <property type="protein sequence ID" value="SIS74231.1"/>
    <property type="molecule type" value="Genomic_DNA"/>
</dbReference>
<dbReference type="GO" id="GO:0005975">
    <property type="term" value="P:carbohydrate metabolic process"/>
    <property type="evidence" value="ECO:0007669"/>
    <property type="project" value="InterPro"/>
</dbReference>
<dbReference type="InterPro" id="IPR013783">
    <property type="entry name" value="Ig-like_fold"/>
</dbReference>
<dbReference type="SMART" id="SM00642">
    <property type="entry name" value="Aamy"/>
    <property type="match status" value="1"/>
</dbReference>
<evidence type="ECO:0000256" key="1">
    <source>
        <dbReference type="ARBA" id="ARBA00022801"/>
    </source>
</evidence>
<feature type="region of interest" description="Disordered" evidence="3">
    <location>
        <begin position="580"/>
        <end position="603"/>
    </location>
</feature>
<dbReference type="Gene3D" id="3.20.20.80">
    <property type="entry name" value="Glycosidases"/>
    <property type="match status" value="1"/>
</dbReference>
<gene>
    <name evidence="5" type="ORF">SAMN05421799_103203</name>
</gene>
<evidence type="ECO:0000256" key="3">
    <source>
        <dbReference type="SAM" id="MobiDB-lite"/>
    </source>
</evidence>
<dbReference type="InterPro" id="IPR004185">
    <property type="entry name" value="Glyco_hydro_13_lg-like_dom"/>
</dbReference>
<feature type="region of interest" description="Disordered" evidence="3">
    <location>
        <begin position="1229"/>
        <end position="1256"/>
    </location>
</feature>
<feature type="domain" description="Glycosyl hydrolase family 13 catalytic" evidence="4">
    <location>
        <begin position="545"/>
        <end position="993"/>
    </location>
</feature>
<dbReference type="Gene3D" id="2.60.40.10">
    <property type="entry name" value="Immunoglobulins"/>
    <property type="match status" value="2"/>
</dbReference>
<organism evidence="5 6">
    <name type="scientific">Alicyclobacillus vulcanalis</name>
    <dbReference type="NCBI Taxonomy" id="252246"/>
    <lineage>
        <taxon>Bacteria</taxon>
        <taxon>Bacillati</taxon>
        <taxon>Bacillota</taxon>
        <taxon>Bacilli</taxon>
        <taxon>Bacillales</taxon>
        <taxon>Alicyclobacillaceae</taxon>
        <taxon>Alicyclobacillus</taxon>
    </lineage>
</organism>
<dbReference type="CDD" id="cd11338">
    <property type="entry name" value="AmyAc_CMD"/>
    <property type="match status" value="1"/>
</dbReference>
<dbReference type="PANTHER" id="PTHR10357:SF210">
    <property type="entry name" value="MALTODEXTRIN GLUCOSIDASE"/>
    <property type="match status" value="1"/>
</dbReference>
<dbReference type="PANTHER" id="PTHR10357">
    <property type="entry name" value="ALPHA-AMYLASE FAMILY MEMBER"/>
    <property type="match status" value="1"/>
</dbReference>
<evidence type="ECO:0000256" key="2">
    <source>
        <dbReference type="ARBA" id="ARBA00023295"/>
    </source>
</evidence>
<keyword evidence="1" id="KW-0378">Hydrolase</keyword>
<dbReference type="Pfam" id="PF00128">
    <property type="entry name" value="Alpha-amylase"/>
    <property type="match status" value="1"/>
</dbReference>
<keyword evidence="2 5" id="KW-0326">Glycosidase</keyword>